<evidence type="ECO:0000256" key="6">
    <source>
        <dbReference type="ARBA" id="ARBA00022989"/>
    </source>
</evidence>
<comment type="similarity">
    <text evidence="2">Belongs to the auxin efflux carrier (TC 2.A.69) family.</text>
</comment>
<evidence type="ECO:0000256" key="4">
    <source>
        <dbReference type="ARBA" id="ARBA00022475"/>
    </source>
</evidence>
<evidence type="ECO:0008006" key="11">
    <source>
        <dbReference type="Google" id="ProtNLM"/>
    </source>
</evidence>
<dbReference type="GO" id="GO:0005886">
    <property type="term" value="C:plasma membrane"/>
    <property type="evidence" value="ECO:0007669"/>
    <property type="project" value="UniProtKB-SubCell"/>
</dbReference>
<dbReference type="InterPro" id="IPR038770">
    <property type="entry name" value="Na+/solute_symporter_sf"/>
</dbReference>
<dbReference type="Pfam" id="PF03547">
    <property type="entry name" value="Mem_trans"/>
    <property type="match status" value="2"/>
</dbReference>
<gene>
    <name evidence="9" type="ORF">AU255_06580</name>
</gene>
<feature type="transmembrane region" description="Helical" evidence="8">
    <location>
        <begin position="191"/>
        <end position="210"/>
    </location>
</feature>
<dbReference type="InterPro" id="IPR004776">
    <property type="entry name" value="Mem_transp_PIN-like"/>
</dbReference>
<feature type="transmembrane region" description="Helical" evidence="8">
    <location>
        <begin position="6"/>
        <end position="25"/>
    </location>
</feature>
<evidence type="ECO:0000256" key="2">
    <source>
        <dbReference type="ARBA" id="ARBA00010145"/>
    </source>
</evidence>
<keyword evidence="7 8" id="KW-0472">Membrane</keyword>
<feature type="transmembrane region" description="Helical" evidence="8">
    <location>
        <begin position="250"/>
        <end position="268"/>
    </location>
</feature>
<keyword evidence="3" id="KW-0813">Transport</keyword>
<feature type="transmembrane region" description="Helical" evidence="8">
    <location>
        <begin position="37"/>
        <end position="57"/>
    </location>
</feature>
<dbReference type="EMBL" id="LPUF01000001">
    <property type="protein sequence ID" value="OQK17535.1"/>
    <property type="molecule type" value="Genomic_DNA"/>
</dbReference>
<feature type="transmembrane region" description="Helical" evidence="8">
    <location>
        <begin position="222"/>
        <end position="244"/>
    </location>
</feature>
<evidence type="ECO:0000256" key="8">
    <source>
        <dbReference type="SAM" id="Phobius"/>
    </source>
</evidence>
<sequence length="306" mass="33466">MSEQFLFALNVTAPILILLILGITFRRTGFIDQHFINIANSFVFNITLPCLLFFSIASTPLAHATNIPLFLYGVLFTLASAMLFWLVSLVLIEPDKRGVFIQGAFRGNLGIIGIAMVFNAYGTEMLAVASLYMALIAIIDNPLSVLILKPKGHKPYKSILTNPIIIAVFLGLVFSGLQVSLPTFINQSGQYLAQMTLPLALICIGGSLYWENFQHHPKDVIWATLCKLLFMPLLGTILAIYLGFRDQELGLIYLMLSSPTAVSSYIMAKKMTDHGTIAAEIIALSTASSTLIITAGLILLQSTGYL</sequence>
<dbReference type="Gene3D" id="1.20.1530.20">
    <property type="match status" value="1"/>
</dbReference>
<organism evidence="9 10">
    <name type="scientific">Methyloprofundus sedimenti</name>
    <dbReference type="NCBI Taxonomy" id="1420851"/>
    <lineage>
        <taxon>Bacteria</taxon>
        <taxon>Pseudomonadati</taxon>
        <taxon>Pseudomonadota</taxon>
        <taxon>Gammaproteobacteria</taxon>
        <taxon>Methylococcales</taxon>
        <taxon>Methylococcaceae</taxon>
        <taxon>Methyloprofundus</taxon>
    </lineage>
</organism>
<keyword evidence="10" id="KW-1185">Reference proteome</keyword>
<dbReference type="AlphaFoldDB" id="A0A1V8M7L1"/>
<dbReference type="GO" id="GO:0055085">
    <property type="term" value="P:transmembrane transport"/>
    <property type="evidence" value="ECO:0007669"/>
    <property type="project" value="InterPro"/>
</dbReference>
<comment type="caution">
    <text evidence="9">The sequence shown here is derived from an EMBL/GenBank/DDBJ whole genome shotgun (WGS) entry which is preliminary data.</text>
</comment>
<dbReference type="PANTHER" id="PTHR36838:SF4">
    <property type="entry name" value="AUXIN EFFLUX CARRIER FAMILY PROTEIN"/>
    <property type="match status" value="1"/>
</dbReference>
<evidence type="ECO:0000256" key="3">
    <source>
        <dbReference type="ARBA" id="ARBA00022448"/>
    </source>
</evidence>
<dbReference type="OrthoDB" id="9786439at2"/>
<dbReference type="Proteomes" id="UP000191980">
    <property type="component" value="Unassembled WGS sequence"/>
</dbReference>
<evidence type="ECO:0000256" key="7">
    <source>
        <dbReference type="ARBA" id="ARBA00023136"/>
    </source>
</evidence>
<evidence type="ECO:0000256" key="5">
    <source>
        <dbReference type="ARBA" id="ARBA00022692"/>
    </source>
</evidence>
<feature type="transmembrane region" description="Helical" evidence="8">
    <location>
        <begin position="69"/>
        <end position="92"/>
    </location>
</feature>
<evidence type="ECO:0000313" key="10">
    <source>
        <dbReference type="Proteomes" id="UP000191980"/>
    </source>
</evidence>
<keyword evidence="5 8" id="KW-0812">Transmembrane</keyword>
<keyword evidence="4" id="KW-1003">Cell membrane</keyword>
<name>A0A1V8M7L1_9GAMM</name>
<evidence type="ECO:0000313" key="9">
    <source>
        <dbReference type="EMBL" id="OQK17535.1"/>
    </source>
</evidence>
<feature type="transmembrane region" description="Helical" evidence="8">
    <location>
        <begin position="160"/>
        <end position="179"/>
    </location>
</feature>
<protein>
    <recommendedName>
        <fullName evidence="11">Transporter</fullName>
    </recommendedName>
</protein>
<feature type="transmembrane region" description="Helical" evidence="8">
    <location>
        <begin position="277"/>
        <end position="300"/>
    </location>
</feature>
<dbReference type="STRING" id="1420851.AU255_06580"/>
<comment type="subcellular location">
    <subcellularLocation>
        <location evidence="1">Cell membrane</location>
        <topology evidence="1">Multi-pass membrane protein</topology>
    </subcellularLocation>
</comment>
<keyword evidence="6 8" id="KW-1133">Transmembrane helix</keyword>
<dbReference type="RefSeq" id="WP_080522145.1">
    <property type="nucleotide sequence ID" value="NZ_LPUF01000001.1"/>
</dbReference>
<accession>A0A1V8M7L1</accession>
<feature type="transmembrane region" description="Helical" evidence="8">
    <location>
        <begin position="127"/>
        <end position="148"/>
    </location>
</feature>
<evidence type="ECO:0000256" key="1">
    <source>
        <dbReference type="ARBA" id="ARBA00004651"/>
    </source>
</evidence>
<proteinExistence type="inferred from homology"/>
<reference evidence="9 10" key="1">
    <citation type="submission" date="2015-12" db="EMBL/GenBank/DDBJ databases">
        <authorList>
            <person name="Shamseldin A."/>
            <person name="Moawad H."/>
            <person name="Abd El-Rahim W.M."/>
            <person name="Sadowsky M.J."/>
        </authorList>
    </citation>
    <scope>NUCLEOTIDE SEQUENCE [LARGE SCALE GENOMIC DNA]</scope>
    <source>
        <strain evidence="9 10">WF1</strain>
    </source>
</reference>
<dbReference type="PANTHER" id="PTHR36838">
    <property type="entry name" value="AUXIN EFFLUX CARRIER FAMILY PROTEIN"/>
    <property type="match status" value="1"/>
</dbReference>